<evidence type="ECO:0000256" key="1">
    <source>
        <dbReference type="ARBA" id="ARBA00009437"/>
    </source>
</evidence>
<organism evidence="6 7">
    <name type="scientific">Enterobacter cancerogenus</name>
    <dbReference type="NCBI Taxonomy" id="69218"/>
    <lineage>
        <taxon>Bacteria</taxon>
        <taxon>Pseudomonadati</taxon>
        <taxon>Pseudomonadota</taxon>
        <taxon>Gammaproteobacteria</taxon>
        <taxon>Enterobacterales</taxon>
        <taxon>Enterobacteriaceae</taxon>
        <taxon>Enterobacter</taxon>
        <taxon>Enterobacter cloacae complex</taxon>
    </lineage>
</organism>
<dbReference type="GO" id="GO:0003677">
    <property type="term" value="F:DNA binding"/>
    <property type="evidence" value="ECO:0007669"/>
    <property type="project" value="UniProtKB-KW"/>
</dbReference>
<dbReference type="PANTHER" id="PTHR30346:SF0">
    <property type="entry name" value="HCA OPERON TRANSCRIPTIONAL ACTIVATOR HCAR"/>
    <property type="match status" value="1"/>
</dbReference>
<keyword evidence="2" id="KW-0805">Transcription regulation</keyword>
<name>A0A484WSU1_9ENTR</name>
<dbReference type="GO" id="GO:0003700">
    <property type="term" value="F:DNA-binding transcription factor activity"/>
    <property type="evidence" value="ECO:0007669"/>
    <property type="project" value="InterPro"/>
</dbReference>
<evidence type="ECO:0000256" key="3">
    <source>
        <dbReference type="ARBA" id="ARBA00023125"/>
    </source>
</evidence>
<dbReference type="Pfam" id="PF00126">
    <property type="entry name" value="HTH_1"/>
    <property type="match status" value="1"/>
</dbReference>
<feature type="domain" description="HTH lysR-type" evidence="5">
    <location>
        <begin position="1"/>
        <end position="59"/>
    </location>
</feature>
<dbReference type="InterPro" id="IPR000847">
    <property type="entry name" value="LysR_HTH_N"/>
</dbReference>
<dbReference type="Gene3D" id="1.10.10.10">
    <property type="entry name" value="Winged helix-like DNA-binding domain superfamily/Winged helix DNA-binding domain"/>
    <property type="match status" value="1"/>
</dbReference>
<keyword evidence="4" id="KW-0804">Transcription</keyword>
<reference evidence="6 7" key="1">
    <citation type="submission" date="2019-03" db="EMBL/GenBank/DDBJ databases">
        <authorList>
            <consortium name="Pathogen Informatics"/>
        </authorList>
    </citation>
    <scope>NUCLEOTIDE SEQUENCE [LARGE SCALE GENOMIC DNA]</scope>
    <source>
        <strain evidence="6 7">NCTC12126</strain>
    </source>
</reference>
<sequence length="167" mass="19474">MIFSKRMEYYMKIIELGDFSRAAAALNITISALRHSVTEFERHCGEKLIQKDGKIIRPTHIGNVMYEKLNPLYRQAKDIIKHLPFNINNNERCLKVRLGGFYYPNASYLFLNLPEKLGYQYIISDSVQSCIYELRENACDIVICSCLNEDEIECSWFISKAFIKVRS</sequence>
<keyword evidence="3" id="KW-0238">DNA-binding</keyword>
<proteinExistence type="inferred from homology"/>
<gene>
    <name evidence="6" type="primary">cynR_1</name>
    <name evidence="6" type="ORF">NCTC12126_01092</name>
</gene>
<dbReference type="InterPro" id="IPR036390">
    <property type="entry name" value="WH_DNA-bd_sf"/>
</dbReference>
<dbReference type="PANTHER" id="PTHR30346">
    <property type="entry name" value="TRANSCRIPTIONAL DUAL REGULATOR HCAR-RELATED"/>
    <property type="match status" value="1"/>
</dbReference>
<dbReference type="InterPro" id="IPR036388">
    <property type="entry name" value="WH-like_DNA-bd_sf"/>
</dbReference>
<dbReference type="EMBL" id="CAADIW010000005">
    <property type="protein sequence ID" value="VFS15018.1"/>
    <property type="molecule type" value="Genomic_DNA"/>
</dbReference>
<protein>
    <submittedName>
        <fullName evidence="6">Transcriptional regulator, LysR family</fullName>
    </submittedName>
</protein>
<dbReference type="PROSITE" id="PS50931">
    <property type="entry name" value="HTH_LYSR"/>
    <property type="match status" value="1"/>
</dbReference>
<dbReference type="GO" id="GO:0032993">
    <property type="term" value="C:protein-DNA complex"/>
    <property type="evidence" value="ECO:0007669"/>
    <property type="project" value="TreeGrafter"/>
</dbReference>
<dbReference type="SUPFAM" id="SSF46785">
    <property type="entry name" value="Winged helix' DNA-binding domain"/>
    <property type="match status" value="1"/>
</dbReference>
<comment type="similarity">
    <text evidence="1">Belongs to the LysR transcriptional regulatory family.</text>
</comment>
<evidence type="ECO:0000313" key="6">
    <source>
        <dbReference type="EMBL" id="VFS15018.1"/>
    </source>
</evidence>
<dbReference type="Proteomes" id="UP000351155">
    <property type="component" value="Unassembled WGS sequence"/>
</dbReference>
<evidence type="ECO:0000256" key="2">
    <source>
        <dbReference type="ARBA" id="ARBA00023015"/>
    </source>
</evidence>
<evidence type="ECO:0000259" key="5">
    <source>
        <dbReference type="PROSITE" id="PS50931"/>
    </source>
</evidence>
<dbReference type="AlphaFoldDB" id="A0A484WSU1"/>
<evidence type="ECO:0000256" key="4">
    <source>
        <dbReference type="ARBA" id="ARBA00023163"/>
    </source>
</evidence>
<evidence type="ECO:0000313" key="7">
    <source>
        <dbReference type="Proteomes" id="UP000351155"/>
    </source>
</evidence>
<accession>A0A484WSU1</accession>